<evidence type="ECO:0000256" key="7">
    <source>
        <dbReference type="ARBA" id="ARBA00023136"/>
    </source>
</evidence>
<evidence type="ECO:0000256" key="8">
    <source>
        <dbReference type="RuleBase" id="RU362088"/>
    </source>
</evidence>
<evidence type="ECO:0000313" key="11">
    <source>
        <dbReference type="Proteomes" id="UP001443914"/>
    </source>
</evidence>
<evidence type="ECO:0000256" key="2">
    <source>
        <dbReference type="ARBA" id="ARBA00006939"/>
    </source>
</evidence>
<comment type="caution">
    <text evidence="8">Lacks conserved residue(s) required for the propagation of feature annotation.</text>
</comment>
<keyword evidence="4 8" id="KW-0812">Transmembrane</keyword>
<accession>A0AAW1MRJ2</accession>
<evidence type="ECO:0000256" key="4">
    <source>
        <dbReference type="ARBA" id="ARBA00022692"/>
    </source>
</evidence>
<reference evidence="10" key="1">
    <citation type="submission" date="2024-03" db="EMBL/GenBank/DDBJ databases">
        <title>WGS assembly of Saponaria officinalis var. Norfolk2.</title>
        <authorList>
            <person name="Jenkins J."/>
            <person name="Shu S."/>
            <person name="Grimwood J."/>
            <person name="Barry K."/>
            <person name="Goodstein D."/>
            <person name="Schmutz J."/>
            <person name="Leebens-Mack J."/>
            <person name="Osbourn A."/>
        </authorList>
    </citation>
    <scope>NUCLEOTIDE SEQUENCE [LARGE SCALE GENOMIC DNA]</scope>
    <source>
        <strain evidence="10">JIC</strain>
    </source>
</reference>
<keyword evidence="11" id="KW-1185">Reference proteome</keyword>
<dbReference type="AlphaFoldDB" id="A0AAW1MRJ2"/>
<dbReference type="InterPro" id="IPR003689">
    <property type="entry name" value="ZIP"/>
</dbReference>
<evidence type="ECO:0000256" key="1">
    <source>
        <dbReference type="ARBA" id="ARBA00004141"/>
    </source>
</evidence>
<keyword evidence="3 8" id="KW-0813">Transport</keyword>
<feature type="signal peptide" evidence="9">
    <location>
        <begin position="1"/>
        <end position="20"/>
    </location>
</feature>
<keyword evidence="6 8" id="KW-0406">Ion transport</keyword>
<feature type="transmembrane region" description="Helical" evidence="8">
    <location>
        <begin position="302"/>
        <end position="321"/>
    </location>
</feature>
<feature type="transmembrane region" description="Helical" evidence="8">
    <location>
        <begin position="56"/>
        <end position="76"/>
    </location>
</feature>
<organism evidence="10 11">
    <name type="scientific">Saponaria officinalis</name>
    <name type="common">Common soapwort</name>
    <name type="synonym">Lychnis saponaria</name>
    <dbReference type="NCBI Taxonomy" id="3572"/>
    <lineage>
        <taxon>Eukaryota</taxon>
        <taxon>Viridiplantae</taxon>
        <taxon>Streptophyta</taxon>
        <taxon>Embryophyta</taxon>
        <taxon>Tracheophyta</taxon>
        <taxon>Spermatophyta</taxon>
        <taxon>Magnoliopsida</taxon>
        <taxon>eudicotyledons</taxon>
        <taxon>Gunneridae</taxon>
        <taxon>Pentapetalae</taxon>
        <taxon>Caryophyllales</taxon>
        <taxon>Caryophyllaceae</taxon>
        <taxon>Caryophylleae</taxon>
        <taxon>Saponaria</taxon>
    </lineage>
</organism>
<feature type="transmembrane region" description="Helical" evidence="8">
    <location>
        <begin position="128"/>
        <end position="146"/>
    </location>
</feature>
<dbReference type="GO" id="GO:0005886">
    <property type="term" value="C:plasma membrane"/>
    <property type="evidence" value="ECO:0007669"/>
    <property type="project" value="TreeGrafter"/>
</dbReference>
<protein>
    <submittedName>
        <fullName evidence="10">Uncharacterized protein</fullName>
    </submittedName>
</protein>
<dbReference type="PANTHER" id="PTHR11040">
    <property type="entry name" value="ZINC/IRON TRANSPORTER"/>
    <property type="match status" value="1"/>
</dbReference>
<dbReference type="InterPro" id="IPR004698">
    <property type="entry name" value="Zn/Fe_permease_fun/pln"/>
</dbReference>
<feature type="transmembrane region" description="Helical" evidence="8">
    <location>
        <begin position="88"/>
        <end position="108"/>
    </location>
</feature>
<evidence type="ECO:0000313" key="10">
    <source>
        <dbReference type="EMBL" id="KAK9748146.1"/>
    </source>
</evidence>
<feature type="chain" id="PRO_5043643202" evidence="9">
    <location>
        <begin position="21"/>
        <end position="362"/>
    </location>
</feature>
<feature type="transmembrane region" description="Helical" evidence="8">
    <location>
        <begin position="342"/>
        <end position="359"/>
    </location>
</feature>
<keyword evidence="9" id="KW-0732">Signal</keyword>
<feature type="transmembrane region" description="Helical" evidence="8">
    <location>
        <begin position="272"/>
        <end position="290"/>
    </location>
</feature>
<evidence type="ECO:0000256" key="9">
    <source>
        <dbReference type="SAM" id="SignalP"/>
    </source>
</evidence>
<dbReference type="GO" id="GO:0005385">
    <property type="term" value="F:zinc ion transmembrane transporter activity"/>
    <property type="evidence" value="ECO:0007669"/>
    <property type="project" value="InterPro"/>
</dbReference>
<evidence type="ECO:0000256" key="5">
    <source>
        <dbReference type="ARBA" id="ARBA00022989"/>
    </source>
</evidence>
<comment type="similarity">
    <text evidence="2 8">Belongs to the ZIP transporter (TC 2.A.5) family.</text>
</comment>
<feature type="transmembrane region" description="Helical" evidence="8">
    <location>
        <begin position="208"/>
        <end position="228"/>
    </location>
</feature>
<dbReference type="Proteomes" id="UP001443914">
    <property type="component" value="Unassembled WGS sequence"/>
</dbReference>
<evidence type="ECO:0000256" key="6">
    <source>
        <dbReference type="ARBA" id="ARBA00023065"/>
    </source>
</evidence>
<proteinExistence type="inferred from homology"/>
<comment type="caution">
    <text evidence="10">The sequence shown here is derived from an EMBL/GenBank/DDBJ whole genome shotgun (WGS) entry which is preliminary data.</text>
</comment>
<comment type="subcellular location">
    <subcellularLocation>
        <location evidence="1 8">Membrane</location>
        <topology evidence="1 8">Multi-pass membrane protein</topology>
    </subcellularLocation>
</comment>
<dbReference type="Pfam" id="PF02535">
    <property type="entry name" value="Zip"/>
    <property type="match status" value="1"/>
</dbReference>
<gene>
    <name evidence="10" type="ORF">RND81_02G039100</name>
</gene>
<dbReference type="EMBL" id="JBDFQZ010000002">
    <property type="protein sequence ID" value="KAK9748146.1"/>
    <property type="molecule type" value="Genomic_DNA"/>
</dbReference>
<keyword evidence="5 8" id="KW-1133">Transmembrane helix</keyword>
<name>A0AAW1MRJ2_SAPOF</name>
<keyword evidence="7 8" id="KW-0472">Membrane</keyword>
<sequence>MKITTLSNQIIFLFIILVLANHCFLVSSNLETDVAKCTSKTLGPCHDKNKAHKYKYIAITTILVASIIGVSLPLFTRSMPSFQPDKSPFLLIRAFASGVIVATGFMHVMPDSWNDLTSPCLPNNPWKVFPFTPFITMISAYGTMMMDSFSTSYFERNNNRNNNNNEFKEQIGNKIGDDISELGLENQNNQNLQEVCEKNDSKLLKDRVIAQVLEVGIVVHSVVIGLSMGASQNECTIKPLIAAISFHQLFEGMGLGGSILQAEYGVKMKTTMVTFFSITTPIGIILGMMLQKVYKENSPKSLIIVGVLNAISAGMLIYMAMVNLLSTDFKGTKLQSNMKLQFWCYVLALLGSGLMSFMAKWA</sequence>
<dbReference type="PANTHER" id="PTHR11040:SF41">
    <property type="entry name" value="ZINC TRANSPORTER 7"/>
    <property type="match status" value="1"/>
</dbReference>
<dbReference type="NCBIfam" id="TIGR00820">
    <property type="entry name" value="zip"/>
    <property type="match status" value="1"/>
</dbReference>
<evidence type="ECO:0000256" key="3">
    <source>
        <dbReference type="ARBA" id="ARBA00022448"/>
    </source>
</evidence>